<evidence type="ECO:0000313" key="3">
    <source>
        <dbReference type="Proteomes" id="UP000319908"/>
    </source>
</evidence>
<dbReference type="Proteomes" id="UP000319908">
    <property type="component" value="Unassembled WGS sequence"/>
</dbReference>
<evidence type="ECO:0000256" key="1">
    <source>
        <dbReference type="SAM" id="MobiDB-lite"/>
    </source>
</evidence>
<sequence length="1221" mass="131522">MSFRAIAVLYQWVCSVAQRSVSWRCEQPLHSATRRHRRHRLLRVERCESRRLMAADSPPGVPPDEEPDIYDQYEEVAQGYADQYTQTNDGNDPGYGDAEYAYSDDELAAMTESFEDPDYWDAAQNSPVASDIEDYEDEFNNAEDSASEYFENEWDEAEEEEEQAADDEDESEDGDEEDPDEAIDDSEEDSDPTPDPESPAETDPRFDWEAFDFIDGPLEFELQLPTLDFGDDHQTVSPENNETVDVVTDEASDPQESTTDPDLGTGTKTVSSDRQSTSSQQFTGPDQWSIHESVQRTYSSNEQSTNADGQTVTFQRTGTESLSISIVDGKQTTTIYTIADTFTFDTGTLPDSDATSDDPAYWQVPESWIDDAGGSVDDASIESGSQSGQNAGSNTSSGSSDPFSRFTGDAAGGGDPDAEPDDGPGPAPQPIGGNDGNQSGVRFRIDVSTTVTVVESDVVLPDGTPGISRTVTIATSRVSTLMMGGSFTFIVSEGDLNSLAPVDDAGDEPEGDGAANNANALAGSAGLQDSLNGIQPGGNGLYLELASRARSYQIVSEKLSLTVALVLPTTDLNLPDEGEEGGEEEDEPLLPQSGTLTVSSDFRVQSGSAWSDALFVAFQTSSGDPAAGPSVPDASTDPELGRDALEGALADEDEGELTPNYSDESLYFADLAKGHGQTDFGVGFTAELDDLAALLRSQLEAQSDDDPEEDSGSDAEPDDGDDDLPIDVDFTLHYSTDQGVDFASKLIFASQARRSSLHGHENEFERFAGTRSGSSQYEFSVSPDDGIKLSDEDQFDEALLHLFGSDARSIGSDEEHFHQNGDTSGGVFFSTTKIRSKFEWTAGENESSLIDTYSVEDRGIGQSFNEFAGYTWMIIPGDQPGMATYVKGEQSTYTWHFTADENSEPLLRERDELVDWTDEADFGITPEHYVGVEFEESERNPFDSGEEESSDDPDEEDSPPDDDDEGGGSEPVPYNDDGGGSAAWAGFKAFMAEGAYQVANAVADEVPIFGSIKGGLEAGTGYDARFGELSFADRAGAGLGVLPMGSTIRRVGGGLGIIGKGALGLVDDAVDAVSDVKKAVTPKGAGKIIDAGSPGSFTARELGEAISSNPQAARAYQKLQQMGFDIRIVNRADDLAGQTSLKGVVNINRRYNGSVQDALETLVHESKHVDLLRTTGDLNGLRGIRKGEYAARAREFFFREGRRPSQSERYSIIQEIIDLGY</sequence>
<feature type="region of interest" description="Disordered" evidence="1">
    <location>
        <begin position="369"/>
        <end position="440"/>
    </location>
</feature>
<feature type="region of interest" description="Disordered" evidence="1">
    <location>
        <begin position="144"/>
        <end position="314"/>
    </location>
</feature>
<feature type="compositionally biased region" description="Acidic residues" evidence="1">
    <location>
        <begin position="944"/>
        <end position="967"/>
    </location>
</feature>
<feature type="region of interest" description="Disordered" evidence="1">
    <location>
        <begin position="500"/>
        <end position="519"/>
    </location>
</feature>
<feature type="region of interest" description="Disordered" evidence="1">
    <location>
        <begin position="572"/>
        <end position="594"/>
    </location>
</feature>
<feature type="compositionally biased region" description="Acidic residues" evidence="1">
    <location>
        <begin position="574"/>
        <end position="588"/>
    </location>
</feature>
<feature type="region of interest" description="Disordered" evidence="1">
    <location>
        <begin position="622"/>
        <end position="641"/>
    </location>
</feature>
<name>A0A5C6C1Z7_9BACT</name>
<protein>
    <submittedName>
        <fullName evidence="2">Uncharacterized protein</fullName>
    </submittedName>
</protein>
<keyword evidence="3" id="KW-1185">Reference proteome</keyword>
<reference evidence="2 3" key="1">
    <citation type="journal article" date="2020" name="Antonie Van Leeuwenhoek">
        <title>Rhodopirellula heiligendammensis sp. nov., Rhodopirellula pilleata sp. nov., and Rhodopirellula solitaria sp. nov. isolated from natural or artificial marine surfaces in Northern Germany and California, USA, and emended description of the genus Rhodopirellula.</title>
        <authorList>
            <person name="Kallscheuer N."/>
            <person name="Wiegand S."/>
            <person name="Jogler M."/>
            <person name="Boedeker C."/>
            <person name="Peeters S.H."/>
            <person name="Rast P."/>
            <person name="Heuer A."/>
            <person name="Jetten M.S.M."/>
            <person name="Rohde M."/>
            <person name="Jogler C."/>
        </authorList>
    </citation>
    <scope>NUCLEOTIDE SEQUENCE [LARGE SCALE GENOMIC DNA]</scope>
    <source>
        <strain evidence="2 3">Poly21</strain>
    </source>
</reference>
<gene>
    <name evidence="2" type="ORF">Poly21_07170</name>
</gene>
<feature type="compositionally biased region" description="Acidic residues" evidence="1">
    <location>
        <begin position="702"/>
        <end position="726"/>
    </location>
</feature>
<dbReference type="AlphaFoldDB" id="A0A5C6C1Z7"/>
<organism evidence="2 3">
    <name type="scientific">Allorhodopirellula heiligendammensis</name>
    <dbReference type="NCBI Taxonomy" id="2714739"/>
    <lineage>
        <taxon>Bacteria</taxon>
        <taxon>Pseudomonadati</taxon>
        <taxon>Planctomycetota</taxon>
        <taxon>Planctomycetia</taxon>
        <taxon>Pirellulales</taxon>
        <taxon>Pirellulaceae</taxon>
        <taxon>Allorhodopirellula</taxon>
    </lineage>
</organism>
<feature type="region of interest" description="Disordered" evidence="1">
    <location>
        <begin position="700"/>
        <end position="727"/>
    </location>
</feature>
<feature type="compositionally biased region" description="Polar residues" evidence="1">
    <location>
        <begin position="254"/>
        <end position="314"/>
    </location>
</feature>
<feature type="compositionally biased region" description="Acidic residues" evidence="1">
    <location>
        <begin position="150"/>
        <end position="200"/>
    </location>
</feature>
<comment type="caution">
    <text evidence="2">The sequence shown here is derived from an EMBL/GenBank/DDBJ whole genome shotgun (WGS) entry which is preliminary data.</text>
</comment>
<proteinExistence type="predicted"/>
<accession>A0A5C6C1Z7</accession>
<evidence type="ECO:0000313" key="2">
    <source>
        <dbReference type="EMBL" id="TWU18553.1"/>
    </source>
</evidence>
<dbReference type="EMBL" id="SJPU01000001">
    <property type="protein sequence ID" value="TWU18553.1"/>
    <property type="molecule type" value="Genomic_DNA"/>
</dbReference>
<feature type="compositionally biased region" description="Low complexity" evidence="1">
    <location>
        <begin position="383"/>
        <end position="400"/>
    </location>
</feature>
<feature type="region of interest" description="Disordered" evidence="1">
    <location>
        <begin position="925"/>
        <end position="978"/>
    </location>
</feature>